<dbReference type="EMBL" id="AM429977">
    <property type="protein sequence ID" value="CAN66903.1"/>
    <property type="molecule type" value="Genomic_DNA"/>
</dbReference>
<gene>
    <name evidence="5" type="ORF">VITISV_005877</name>
</gene>
<evidence type="ECO:0000256" key="2">
    <source>
        <dbReference type="ARBA" id="ARBA00023163"/>
    </source>
</evidence>
<dbReference type="PANTHER" id="PTHR16088">
    <property type="entry name" value="YY1 ASSOCIATED PROTEIN-RELATED"/>
    <property type="match status" value="1"/>
</dbReference>
<keyword evidence="3" id="KW-0539">Nucleus</keyword>
<protein>
    <submittedName>
        <fullName evidence="5">Uncharacterized protein</fullName>
    </submittedName>
</protein>
<evidence type="ECO:0000256" key="4">
    <source>
        <dbReference type="SAM" id="MobiDB-lite"/>
    </source>
</evidence>
<feature type="region of interest" description="Disordered" evidence="4">
    <location>
        <begin position="122"/>
        <end position="155"/>
    </location>
</feature>
<evidence type="ECO:0000256" key="3">
    <source>
        <dbReference type="ARBA" id="ARBA00023242"/>
    </source>
</evidence>
<name>A5AM79_VITVI</name>
<evidence type="ECO:0000256" key="1">
    <source>
        <dbReference type="ARBA" id="ARBA00023015"/>
    </source>
</evidence>
<evidence type="ECO:0000313" key="5">
    <source>
        <dbReference type="EMBL" id="CAN66903.1"/>
    </source>
</evidence>
<dbReference type="PANTHER" id="PTHR16088:SF3">
    <property type="entry name" value="GON-4-LIKE PROTEIN"/>
    <property type="match status" value="1"/>
</dbReference>
<dbReference type="ExpressionAtlas" id="A5AM79">
    <property type="expression patterns" value="baseline and differential"/>
</dbReference>
<keyword evidence="1" id="KW-0805">Transcription regulation</keyword>
<proteinExistence type="predicted"/>
<organism evidence="5">
    <name type="scientific">Vitis vinifera</name>
    <name type="common">Grape</name>
    <dbReference type="NCBI Taxonomy" id="29760"/>
    <lineage>
        <taxon>Eukaryota</taxon>
        <taxon>Viridiplantae</taxon>
        <taxon>Streptophyta</taxon>
        <taxon>Embryophyta</taxon>
        <taxon>Tracheophyta</taxon>
        <taxon>Spermatophyta</taxon>
        <taxon>Magnoliopsida</taxon>
        <taxon>eudicotyledons</taxon>
        <taxon>Gunneridae</taxon>
        <taxon>Pentapetalae</taxon>
        <taxon>rosids</taxon>
        <taxon>Vitales</taxon>
        <taxon>Vitaceae</taxon>
        <taxon>Viteae</taxon>
        <taxon>Vitis</taxon>
    </lineage>
</organism>
<feature type="compositionally biased region" description="Acidic residues" evidence="4">
    <location>
        <begin position="144"/>
        <end position="154"/>
    </location>
</feature>
<dbReference type="InterPro" id="IPR052435">
    <property type="entry name" value="YY1-Transcr_Regul"/>
</dbReference>
<dbReference type="AlphaFoldDB" id="A5AM79"/>
<reference evidence="5" key="1">
    <citation type="journal article" date="2007" name="PLoS ONE">
        <title>The first genome sequence of an elite grapevine cultivar (Pinot noir Vitis vinifera L.): coping with a highly heterozygous genome.</title>
        <authorList>
            <person name="Velasco R."/>
            <person name="Zharkikh A."/>
            <person name="Troggio M."/>
            <person name="Cartwright D.A."/>
            <person name="Cestaro A."/>
            <person name="Pruss D."/>
            <person name="Pindo M."/>
            <person name="FitzGerald L.M."/>
            <person name="Vezzulli S."/>
            <person name="Reid J."/>
            <person name="Malacarne G."/>
            <person name="Iliev D."/>
            <person name="Coppola G."/>
            <person name="Wardell B."/>
            <person name="Micheletti D."/>
            <person name="Macalma T."/>
            <person name="Facci M."/>
            <person name="Mitchell J.T."/>
            <person name="Perazzolli M."/>
            <person name="Eldredge G."/>
            <person name="Gatto P."/>
            <person name="Oyzerski R."/>
            <person name="Moretto M."/>
            <person name="Gutin N."/>
            <person name="Stefanini M."/>
            <person name="Chen Y."/>
            <person name="Segala C."/>
            <person name="Davenport C."/>
            <person name="Dematte L."/>
            <person name="Mraz A."/>
            <person name="Battilana J."/>
            <person name="Stormo K."/>
            <person name="Costa F."/>
            <person name="Tao Q."/>
            <person name="Si-Ammour A."/>
            <person name="Harkins T."/>
            <person name="Lackey A."/>
            <person name="Perbost C."/>
            <person name="Taillon B."/>
            <person name="Stella A."/>
            <person name="Solovyev V."/>
            <person name="Fawcett J.A."/>
            <person name="Sterck L."/>
            <person name="Vandepoele K."/>
            <person name="Grando S.M."/>
            <person name="Toppo S."/>
            <person name="Moser C."/>
            <person name="Lanchbury J."/>
            <person name="Bogden R."/>
            <person name="Skolnick M."/>
            <person name="Sgaramella V."/>
            <person name="Bhatnagar S.K."/>
            <person name="Fontana P."/>
            <person name="Gutin A."/>
            <person name="Van de Peer Y."/>
            <person name="Salamini F."/>
            <person name="Viola R."/>
        </authorList>
    </citation>
    <scope>NUCLEOTIDE SEQUENCE</scope>
</reference>
<keyword evidence="2" id="KW-0804">Transcription</keyword>
<sequence>MAEKSDAGATPHGIVIKEWWIYLLLGLRGAGEEGKLARFLTDGAELENAVSGKSESLESADLSPVFNITIKLDETDHYSNEDDKESGIEGSVTDEEFKGMVLEGSEAAKHFLKELEQVLSGGSHSSAESSRDHSQRIGGQIISDSDEEVDTDEEGDRKELFNSVALAAILKAFPVAIRCELMYLGDENPTVNGHVNSFQIKASFWVSYVCGPVLSILDVAPLSLVRGYMDDISTAVREYQRQHVQGTCDSRFDREPLFPFPSFQSLAEASGEVSRGTMPPATNMELVSSSSHQPPKKTLAAALVESTKKQSVALVHKEIVKLAQKFFPLFNSALFPHKPPPTPVANRVLFTDSDDELLAMGLMEYNSDWKA</sequence>
<accession>A5AM79</accession>